<dbReference type="Gene3D" id="3.40.50.1820">
    <property type="entry name" value="alpha/beta hydrolase"/>
    <property type="match status" value="1"/>
</dbReference>
<dbReference type="PANTHER" id="PTHR43248">
    <property type="entry name" value="2-SUCCINYL-6-HYDROXY-2,4-CYCLOHEXADIENE-1-CARBOXYLATE SYNTHASE"/>
    <property type="match status" value="1"/>
</dbReference>
<organism evidence="5 6">
    <name type="scientific">Gordonia jacobaea</name>
    <dbReference type="NCBI Taxonomy" id="122202"/>
    <lineage>
        <taxon>Bacteria</taxon>
        <taxon>Bacillati</taxon>
        <taxon>Actinomycetota</taxon>
        <taxon>Actinomycetes</taxon>
        <taxon>Mycobacteriales</taxon>
        <taxon>Gordoniaceae</taxon>
        <taxon>Gordonia</taxon>
    </lineage>
</organism>
<comment type="similarity">
    <text evidence="1">Belongs to the peptidase S33 family.</text>
</comment>
<evidence type="ECO:0000256" key="2">
    <source>
        <dbReference type="ARBA" id="ARBA00022729"/>
    </source>
</evidence>
<gene>
    <name evidence="5" type="ORF">ABW18_07125</name>
</gene>
<evidence type="ECO:0000256" key="3">
    <source>
        <dbReference type="ARBA" id="ARBA00022801"/>
    </source>
</evidence>
<dbReference type="PANTHER" id="PTHR43248:SF29">
    <property type="entry name" value="TRIPEPTIDYL AMINOPEPTIDASE"/>
    <property type="match status" value="1"/>
</dbReference>
<accession>A0ABR5IEV9</accession>
<evidence type="ECO:0000313" key="5">
    <source>
        <dbReference type="EMBL" id="KNA92265.1"/>
    </source>
</evidence>
<name>A0ABR5IEV9_9ACTN</name>
<dbReference type="EMBL" id="LDTZ01000015">
    <property type="protein sequence ID" value="KNA92265.1"/>
    <property type="molecule type" value="Genomic_DNA"/>
</dbReference>
<keyword evidence="3" id="KW-0378">Hydrolase</keyword>
<dbReference type="Pfam" id="PF00561">
    <property type="entry name" value="Abhydrolase_1"/>
    <property type="match status" value="1"/>
</dbReference>
<dbReference type="InterPro" id="IPR000073">
    <property type="entry name" value="AB_hydrolase_1"/>
</dbReference>
<evidence type="ECO:0000259" key="4">
    <source>
        <dbReference type="Pfam" id="PF00561"/>
    </source>
</evidence>
<reference evidence="5 6" key="1">
    <citation type="submission" date="2015-05" db="EMBL/GenBank/DDBJ databases">
        <title>Draft genome sequence of the bacterium Gordonia jacobaea a new member of the Gordonia genus.</title>
        <authorList>
            <person name="Jimenez-Galisteo G."/>
            <person name="Dominguez A."/>
            <person name="Munoz E."/>
            <person name="Vinas M."/>
        </authorList>
    </citation>
    <scope>NUCLEOTIDE SEQUENCE [LARGE SCALE GENOMIC DNA]</scope>
    <source>
        <strain evidence="6">mv1</strain>
    </source>
</reference>
<keyword evidence="6" id="KW-1185">Reference proteome</keyword>
<proteinExistence type="inferred from homology"/>
<evidence type="ECO:0000313" key="6">
    <source>
        <dbReference type="Proteomes" id="UP000037247"/>
    </source>
</evidence>
<dbReference type="InterPro" id="IPR029058">
    <property type="entry name" value="AB_hydrolase_fold"/>
</dbReference>
<evidence type="ECO:0000256" key="1">
    <source>
        <dbReference type="ARBA" id="ARBA00010088"/>
    </source>
</evidence>
<dbReference type="Proteomes" id="UP000037247">
    <property type="component" value="Unassembled WGS sequence"/>
</dbReference>
<feature type="domain" description="AB hydrolase-1" evidence="4">
    <location>
        <begin position="75"/>
        <end position="466"/>
    </location>
</feature>
<dbReference type="InterPro" id="IPR051601">
    <property type="entry name" value="Serine_prot/Carboxylest_S33"/>
</dbReference>
<keyword evidence="2" id="KW-0732">Signal</keyword>
<protein>
    <submittedName>
        <fullName evidence="5">Carboxylesterase</fullName>
    </submittedName>
</protein>
<dbReference type="SUPFAM" id="SSF53474">
    <property type="entry name" value="alpha/beta-Hydrolases"/>
    <property type="match status" value="1"/>
</dbReference>
<comment type="caution">
    <text evidence="5">The sequence shown here is derived from an EMBL/GenBank/DDBJ whole genome shotgun (WGS) entry which is preliminary data.</text>
</comment>
<sequence length="491" mass="50896">MVGLLVCAGCASTEHAADTGAIEWGVCTQGVGTGPSAARVECGTLAVPLDPAKPQGRTITLAVARLRASERSDSTVVVNPGGPGASGVDYLLGAADRLAAQRFTTHSDVVTFDPRGVGASAPTVRCRTATELDAEREADSGDRSPQGIAAAEATNRGIARKCSTRTGDEFLGLVGTSQVVDDVDRLRAALGRSRIDFIGFSSGSKIALEYEQRYPDRLFRMVIDGAVDPAANPADTSVAQATSFQEVFDAFARDCTRTPGCALGADPAGALAQYQRLVRSLTRSPAPAGSGRTLDFQSAVDGTSMALYRTDLWPTLRSGLADLAAGRGGATLMSLADLLEGRGPGGTYDNSADAYLAIGCADGLRIADRAANDDLDRRLRAAAPYTDDGRGTGHAPLDPCAFWPPERVAVPRSGPGAAPSVPTPAPLIVAVTHDPATPYSVGEEIARRTHGTLITVDGYSHTAALEGNRCVDEAVDDYLLNLDGLNGPLAC</sequence>